<dbReference type="InterPro" id="IPR045005">
    <property type="entry name" value="BPM1-6"/>
</dbReference>
<evidence type="ECO:0000313" key="6">
    <source>
        <dbReference type="Proteomes" id="UP000324897"/>
    </source>
</evidence>
<comment type="similarity">
    <text evidence="2">Belongs to the Tdpoz family.</text>
</comment>
<dbReference type="InterPro" id="IPR000210">
    <property type="entry name" value="BTB/POZ_dom"/>
</dbReference>
<protein>
    <recommendedName>
        <fullName evidence="4">BTB domain-containing protein</fullName>
    </recommendedName>
</protein>
<evidence type="ECO:0000256" key="3">
    <source>
        <dbReference type="SAM" id="MobiDB-lite"/>
    </source>
</evidence>
<evidence type="ECO:0000313" key="5">
    <source>
        <dbReference type="EMBL" id="TVU42032.1"/>
    </source>
</evidence>
<feature type="region of interest" description="Disordered" evidence="3">
    <location>
        <begin position="1"/>
        <end position="32"/>
    </location>
</feature>
<proteinExistence type="inferred from homology"/>
<evidence type="ECO:0000256" key="1">
    <source>
        <dbReference type="ARBA" id="ARBA00004906"/>
    </source>
</evidence>
<dbReference type="InterPro" id="IPR056423">
    <property type="entry name" value="BACK_BPM_SPOP"/>
</dbReference>
<dbReference type="PANTHER" id="PTHR26379">
    <property type="entry name" value="BTB/POZ AND MATH DOMAIN-CONTAINING PROTEIN 1"/>
    <property type="match status" value="1"/>
</dbReference>
<dbReference type="PANTHER" id="PTHR26379:SF187">
    <property type="entry name" value="OS07G0655300 PROTEIN"/>
    <property type="match status" value="1"/>
</dbReference>
<dbReference type="EMBL" id="RWGY01000005">
    <property type="protein sequence ID" value="TVU42032.1"/>
    <property type="molecule type" value="Genomic_DNA"/>
</dbReference>
<evidence type="ECO:0000259" key="4">
    <source>
        <dbReference type="PROSITE" id="PS50097"/>
    </source>
</evidence>
<comment type="pathway">
    <text evidence="1">Protein modification; protein ubiquitination.</text>
</comment>
<dbReference type="Gene3D" id="3.30.710.10">
    <property type="entry name" value="Potassium Channel Kv1.1, Chain A"/>
    <property type="match status" value="1"/>
</dbReference>
<feature type="non-terminal residue" evidence="5">
    <location>
        <position position="1"/>
    </location>
</feature>
<dbReference type="Gramene" id="TVU42032">
    <property type="protein sequence ID" value="TVU42032"/>
    <property type="gene ID" value="EJB05_08414"/>
</dbReference>
<dbReference type="InterPro" id="IPR011333">
    <property type="entry name" value="SKP1/BTB/POZ_sf"/>
</dbReference>
<feature type="compositionally biased region" description="Polar residues" evidence="3">
    <location>
        <begin position="1"/>
        <end position="11"/>
    </location>
</feature>
<dbReference type="PROSITE" id="PS50097">
    <property type="entry name" value="BTB"/>
    <property type="match status" value="1"/>
</dbReference>
<gene>
    <name evidence="5" type="ORF">EJB05_08414</name>
</gene>
<reference evidence="5 6" key="1">
    <citation type="journal article" date="2019" name="Sci. Rep.">
        <title>A high-quality genome of Eragrostis curvula grass provides insights into Poaceae evolution and supports new strategies to enhance forage quality.</title>
        <authorList>
            <person name="Carballo J."/>
            <person name="Santos B.A.C.M."/>
            <person name="Zappacosta D."/>
            <person name="Garbus I."/>
            <person name="Selva J.P."/>
            <person name="Gallo C.A."/>
            <person name="Diaz A."/>
            <person name="Albertini E."/>
            <person name="Caccamo M."/>
            <person name="Echenique V."/>
        </authorList>
    </citation>
    <scope>NUCLEOTIDE SEQUENCE [LARGE SCALE GENOMIC DNA]</scope>
    <source>
        <strain evidence="6">cv. Victoria</strain>
        <tissue evidence="5">Leaf</tissue>
    </source>
</reference>
<dbReference type="Pfam" id="PF24570">
    <property type="entry name" value="BACK_BPM_SPOP"/>
    <property type="match status" value="1"/>
</dbReference>
<organism evidence="5 6">
    <name type="scientific">Eragrostis curvula</name>
    <name type="common">weeping love grass</name>
    <dbReference type="NCBI Taxonomy" id="38414"/>
    <lineage>
        <taxon>Eukaryota</taxon>
        <taxon>Viridiplantae</taxon>
        <taxon>Streptophyta</taxon>
        <taxon>Embryophyta</taxon>
        <taxon>Tracheophyta</taxon>
        <taxon>Spermatophyta</taxon>
        <taxon>Magnoliopsida</taxon>
        <taxon>Liliopsida</taxon>
        <taxon>Poales</taxon>
        <taxon>Poaceae</taxon>
        <taxon>PACMAD clade</taxon>
        <taxon>Chloridoideae</taxon>
        <taxon>Eragrostideae</taxon>
        <taxon>Eragrostidinae</taxon>
        <taxon>Eragrostis</taxon>
    </lineage>
</organism>
<dbReference type="Proteomes" id="UP000324897">
    <property type="component" value="Unassembled WGS sequence"/>
</dbReference>
<dbReference type="GO" id="GO:0016567">
    <property type="term" value="P:protein ubiquitination"/>
    <property type="evidence" value="ECO:0007669"/>
    <property type="project" value="InterPro"/>
</dbReference>
<dbReference type="SUPFAM" id="SSF54695">
    <property type="entry name" value="POZ domain"/>
    <property type="match status" value="1"/>
</dbReference>
<comment type="caution">
    <text evidence="5">The sequence shown here is derived from an EMBL/GenBank/DDBJ whole genome shotgun (WGS) entry which is preliminary data.</text>
</comment>
<evidence type="ECO:0000256" key="2">
    <source>
        <dbReference type="ARBA" id="ARBA00010846"/>
    </source>
</evidence>
<dbReference type="AlphaFoldDB" id="A0A5J9VZY4"/>
<dbReference type="Gene3D" id="1.25.40.420">
    <property type="match status" value="1"/>
</dbReference>
<sequence>MGWISTHSQAYTWPPSSPGPPSSTPAVSIGPSASTLTSAATGKRLETPGATARAQVGYGLLDPSGSRPVWNLAEEAAENSPPFLFDASCKSYGWIVAKDHVNGAPGPGGLLLDCTVVTVFFTDDATPLPPPDMAEQLASIYATKEGADVTYSVDGVLFNAHKLVLAMGSPVFRAALFGDMAEGKRKVIKVQGMQSKDFKALLDYIYTDKLPSTDDCENDEDATKMIRGLLTAADRYCVGRLKLLCEHELCKALTVDNVAKMLELANDLHSDVLKDACIDFIVTDNRMDRVKLSEGYMELRQTNPSIFLEVLEKSNQFQSVGLDLSSAHVDLACVVPSREEVLYI</sequence>
<name>A0A5J9VZY4_9POAL</name>
<keyword evidence="6" id="KW-1185">Reference proteome</keyword>
<accession>A0A5J9VZY4</accession>
<dbReference type="Pfam" id="PF00651">
    <property type="entry name" value="BTB"/>
    <property type="match status" value="1"/>
</dbReference>
<dbReference type="OrthoDB" id="6359816at2759"/>
<dbReference type="SMART" id="SM00225">
    <property type="entry name" value="BTB"/>
    <property type="match status" value="1"/>
</dbReference>
<feature type="domain" description="BTB" evidence="4">
    <location>
        <begin position="147"/>
        <end position="214"/>
    </location>
</feature>